<dbReference type="SUPFAM" id="SSF54928">
    <property type="entry name" value="RNA-binding domain, RBD"/>
    <property type="match status" value="1"/>
</dbReference>
<dbReference type="Pfam" id="PF00076">
    <property type="entry name" value="RRM_1"/>
    <property type="match status" value="1"/>
</dbReference>
<dbReference type="CDD" id="cd12384">
    <property type="entry name" value="RRM_RBM24_RBM38_like"/>
    <property type="match status" value="1"/>
</dbReference>
<comment type="caution">
    <text evidence="4">The sequence shown here is derived from an EMBL/GenBank/DDBJ whole genome shotgun (WGS) entry which is preliminary data.</text>
</comment>
<keyword evidence="1 2" id="KW-0694">RNA-binding</keyword>
<dbReference type="InterPro" id="IPR012677">
    <property type="entry name" value="Nucleotide-bd_a/b_plait_sf"/>
</dbReference>
<evidence type="ECO:0000256" key="1">
    <source>
        <dbReference type="ARBA" id="ARBA00022884"/>
    </source>
</evidence>
<feature type="domain" description="RRM" evidence="3">
    <location>
        <begin position="35"/>
        <end position="112"/>
    </location>
</feature>
<dbReference type="SMART" id="SM00360">
    <property type="entry name" value="RRM"/>
    <property type="match status" value="1"/>
</dbReference>
<gene>
    <name evidence="4" type="ORF">ACMD2_08756</name>
</gene>
<dbReference type="GO" id="GO:0003723">
    <property type="term" value="F:RNA binding"/>
    <property type="evidence" value="ECO:0007669"/>
    <property type="project" value="UniProtKB-UniRule"/>
</dbReference>
<reference evidence="4 5" key="1">
    <citation type="journal article" date="2016" name="DNA Res.">
        <title>The draft genome of MD-2 pineapple using hybrid error correction of long reads.</title>
        <authorList>
            <person name="Redwan R.M."/>
            <person name="Saidin A."/>
            <person name="Kumar S.V."/>
        </authorList>
    </citation>
    <scope>NUCLEOTIDE SEQUENCE [LARGE SCALE GENOMIC DNA]</scope>
    <source>
        <strain evidence="5">cv. MD2</strain>
        <tissue evidence="4">Leaf</tissue>
    </source>
</reference>
<dbReference type="Gene3D" id="3.30.70.330">
    <property type="match status" value="1"/>
</dbReference>
<dbReference type="STRING" id="4615.A0A199VB88"/>
<evidence type="ECO:0000259" key="3">
    <source>
        <dbReference type="PROSITE" id="PS50102"/>
    </source>
</evidence>
<evidence type="ECO:0000256" key="2">
    <source>
        <dbReference type="PROSITE-ProRule" id="PRU00176"/>
    </source>
</evidence>
<accession>A0A199VB88</accession>
<name>A0A199VB88_ANACO</name>
<dbReference type="InterPro" id="IPR035979">
    <property type="entry name" value="RBD_domain_sf"/>
</dbReference>
<evidence type="ECO:0000313" key="5">
    <source>
        <dbReference type="Proteomes" id="UP000092600"/>
    </source>
</evidence>
<protein>
    <submittedName>
        <fullName evidence="4">Putative RNA-binding protein ARP1</fullName>
    </submittedName>
</protein>
<dbReference type="InterPro" id="IPR000504">
    <property type="entry name" value="RRM_dom"/>
</dbReference>
<dbReference type="Proteomes" id="UP000092600">
    <property type="component" value="Unassembled WGS sequence"/>
</dbReference>
<dbReference type="PROSITE" id="PS50102">
    <property type="entry name" value="RRM"/>
    <property type="match status" value="1"/>
</dbReference>
<evidence type="ECO:0000313" key="4">
    <source>
        <dbReference type="EMBL" id="OAY74349.1"/>
    </source>
</evidence>
<dbReference type="EMBL" id="LSRQ01002443">
    <property type="protein sequence ID" value="OAY74349.1"/>
    <property type="molecule type" value="Genomic_DNA"/>
</dbReference>
<organism evidence="4 5">
    <name type="scientific">Ananas comosus</name>
    <name type="common">Pineapple</name>
    <name type="synonym">Ananas ananas</name>
    <dbReference type="NCBI Taxonomy" id="4615"/>
    <lineage>
        <taxon>Eukaryota</taxon>
        <taxon>Viridiplantae</taxon>
        <taxon>Streptophyta</taxon>
        <taxon>Embryophyta</taxon>
        <taxon>Tracheophyta</taxon>
        <taxon>Spermatophyta</taxon>
        <taxon>Magnoliopsida</taxon>
        <taxon>Liliopsida</taxon>
        <taxon>Poales</taxon>
        <taxon>Bromeliaceae</taxon>
        <taxon>Bromelioideae</taxon>
        <taxon>Ananas</taxon>
    </lineage>
</organism>
<sequence>MAFHHPGPGSASGSASSSSSGFHILNSPFGDTTDTKVFVGGLAWETTNESLRAHFDQFGEILEAVVITDRQTGRSKGYGFVTFRDPESARRACVDGNPMIDGRRANCNLASQGRPRPVLHYTRPRSAGPYIVPFQRGPHVGDFAHRQQVPFSYQQVLQYPQHGYTYGPEYVYPQYTPYMAQQYFQLYGVPGAVNPAVYPYGQFGQPVLGHGYTTVHGYSPHGQPFVQLSGPNVNGLTSAPGPAVQSPFPIGVATPLTPVPAQPRFLVPAHSPQITQGSGSEQTAGCSRTKKSCCCKLSVIMVARNATRSSSRVAPRDGGKREKDRELSIGSLSVLLCLYIFCPTE</sequence>
<dbReference type="PANTHER" id="PTHR11176">
    <property type="entry name" value="BOULE-RELATED"/>
    <property type="match status" value="1"/>
</dbReference>
<dbReference type="PANTHER" id="PTHR11176:SF57">
    <property type="entry name" value="PROTEIN BOULE"/>
    <property type="match status" value="1"/>
</dbReference>
<proteinExistence type="predicted"/>
<dbReference type="AlphaFoldDB" id="A0A199VB88"/>